<evidence type="ECO:0000313" key="1">
    <source>
        <dbReference type="EMBL" id="MDM7854397.1"/>
    </source>
</evidence>
<proteinExistence type="predicted"/>
<keyword evidence="2" id="KW-1185">Reference proteome</keyword>
<dbReference type="EMBL" id="JAUCGQ010000001">
    <property type="protein sequence ID" value="MDM7854397.1"/>
    <property type="molecule type" value="Genomic_DNA"/>
</dbReference>
<comment type="caution">
    <text evidence="1">The sequence shown here is derived from an EMBL/GenBank/DDBJ whole genome shotgun (WGS) entry which is preliminary data.</text>
</comment>
<sequence length="185" mass="18061">MRKTTKGALAIGAGVALLLGGAGTLANWSDSKNLGANTTISSGTLTIASKTQGTWGWASGATGFAPGTSKLVPGDSIKITDVFTVTALGDHLTATAAYVSPTLSGALASSLQITTALGTVTNKAGNGTVTPTGTTSVAVTSTDSAATTFDVPVTVTITLPSTVSNLTAQTVSAAIADGSVTLTQN</sequence>
<dbReference type="InterPro" id="IPR023833">
    <property type="entry name" value="Signal_pept_SipW-depend-type"/>
</dbReference>
<dbReference type="NCBIfam" id="TIGR04088">
    <property type="entry name" value="cognate_SipW"/>
    <property type="match status" value="1"/>
</dbReference>
<organism evidence="1 2">
    <name type="scientific">Cellulomonas alba</name>
    <dbReference type="NCBI Taxonomy" id="3053467"/>
    <lineage>
        <taxon>Bacteria</taxon>
        <taxon>Bacillati</taxon>
        <taxon>Actinomycetota</taxon>
        <taxon>Actinomycetes</taxon>
        <taxon>Micrococcales</taxon>
        <taxon>Cellulomonadaceae</taxon>
        <taxon>Cellulomonas</taxon>
    </lineage>
</organism>
<accession>A0ABT7SDZ0</accession>
<protein>
    <submittedName>
        <fullName evidence="1">Alternate-type signal peptide domain-containing protein</fullName>
    </submittedName>
</protein>
<evidence type="ECO:0000313" key="2">
    <source>
        <dbReference type="Proteomes" id="UP001529338"/>
    </source>
</evidence>
<gene>
    <name evidence="1" type="ORF">QRT04_05590</name>
</gene>
<dbReference type="Proteomes" id="UP001529338">
    <property type="component" value="Unassembled WGS sequence"/>
</dbReference>
<dbReference type="RefSeq" id="WP_289454140.1">
    <property type="nucleotide sequence ID" value="NZ_JAUCGQ010000001.1"/>
</dbReference>
<dbReference type="NCBIfam" id="TIGR04089">
    <property type="entry name" value="exp_by_SipW_III"/>
    <property type="match status" value="1"/>
</dbReference>
<name>A0ABT7SDZ0_9CELL</name>
<dbReference type="InterPro" id="IPR024006">
    <property type="entry name" value="Alt_signal_exp_actinobact"/>
</dbReference>
<reference evidence="1 2" key="1">
    <citation type="submission" date="2023-06" db="EMBL/GenBank/DDBJ databases">
        <title>Cellulomonas sp. MW4 Whole genome sequence.</title>
        <authorList>
            <person name="Park S."/>
        </authorList>
    </citation>
    <scope>NUCLEOTIDE SEQUENCE [LARGE SCALE GENOMIC DNA]</scope>
    <source>
        <strain evidence="1 2">MW4</strain>
    </source>
</reference>